<feature type="compositionally biased region" description="Basic and acidic residues" evidence="1">
    <location>
        <begin position="22"/>
        <end position="32"/>
    </location>
</feature>
<dbReference type="KEGG" id="vg:5470483"/>
<accession>A7K868</accession>
<feature type="region of interest" description="Disordered" evidence="1">
    <location>
        <begin position="22"/>
        <end position="45"/>
    </location>
</feature>
<organism evidence="3 4">
    <name type="scientific">Chlorovirus heliozoae</name>
    <dbReference type="NCBI Taxonomy" id="322019"/>
    <lineage>
        <taxon>Viruses</taxon>
        <taxon>Varidnaviria</taxon>
        <taxon>Bamfordvirae</taxon>
        <taxon>Nucleocytoviricota</taxon>
        <taxon>Megaviricetes</taxon>
        <taxon>Algavirales</taxon>
        <taxon>Phycodnaviridae</taxon>
        <taxon>Chlorovirus</taxon>
    </lineage>
</organism>
<sequence>MAGLELLSIAAIIGYGLYSSQEGREPREDRNRYQKIQGTGEGVGETFDVQPTQMVRKYRKKAAKRWQEAQNPKISGIITPNQRPSQVMPFFTSGKTMNTNPEMSQRRMELYTGQNLAGFSESGTYKHKVEATNLFGMTPQGRVTSGGTVGNPAGDTELQKARSINAMTHNNVLPAEQLRVGPGLGVGPEVAATGGFQQFYRQLPLNVNEYKLTQLPGRLVPGSSTALAGGKGEVQQVVSVNHNPDALVLPLDERPALPTTNGAILAATQYGVEPRGYSGLRPFQSGYEGVADAKDSVPAPQGRYVDQTRGRPRTGDGQTDPVINPNGTSVAGGAVGSYVTNANQGSYTLDSQRGLINTYFVGPAGSTGVVQPSGESRPEYVPESTIREQYEAAYFTGPPGATGGQYAERMDVVQLQPESRTSKRTTQNMDYTPGAGRVNNFAPAGQGAYGLKNHPTLDALQHIIPTPGQAQTFTGEPATGENERFGTKSRVENPWGTPGSLNIASQQLANNKINQDIAKPEALEFDAANPANQQRFRPVPWSSGSVTPLWKQKKQQKQIK</sequence>
<dbReference type="Proteomes" id="UP000202420">
    <property type="component" value="Segment"/>
</dbReference>
<evidence type="ECO:0000313" key="4">
    <source>
        <dbReference type="Proteomes" id="UP000202420"/>
    </source>
</evidence>
<dbReference type="EMBL" id="EF101928">
    <property type="protein sequence ID" value="ABT16242.1"/>
    <property type="molecule type" value="Genomic_DNA"/>
</dbReference>
<dbReference type="OrthoDB" id="1877at10239"/>
<dbReference type="GeneID" id="5470483"/>
<dbReference type="Pfam" id="PF19251">
    <property type="entry name" value="DUF5899"/>
    <property type="match status" value="1"/>
</dbReference>
<keyword evidence="4" id="KW-1185">Reference proteome</keyword>
<feature type="region of interest" description="Disordered" evidence="1">
    <location>
        <begin position="470"/>
        <end position="494"/>
    </location>
</feature>
<gene>
    <name evidence="3" type="primary">Z108L</name>
    <name evidence="3" type="ORF">ATCV1_Z108L</name>
</gene>
<name>A7K868_9PHYC</name>
<dbReference type="RefSeq" id="YP_001426589.1">
    <property type="nucleotide sequence ID" value="NC_008724.1"/>
</dbReference>
<protein>
    <submittedName>
        <fullName evidence="3">Uncharacterized protein Z108L</fullName>
    </submittedName>
</protein>
<evidence type="ECO:0000256" key="1">
    <source>
        <dbReference type="SAM" id="MobiDB-lite"/>
    </source>
</evidence>
<evidence type="ECO:0000259" key="2">
    <source>
        <dbReference type="Pfam" id="PF19251"/>
    </source>
</evidence>
<feature type="compositionally biased region" description="Basic and acidic residues" evidence="1">
    <location>
        <begin position="481"/>
        <end position="491"/>
    </location>
</feature>
<proteinExistence type="predicted"/>
<reference evidence="3 4" key="1">
    <citation type="submission" date="2006-09" db="EMBL/GenBank/DDBJ databases">
        <title>Sequence and annotation of the 288-kb ATCV-1 virus that infects an endosymbiotic Chlorella strain of the heliozoon Acanthocystis turfacea.</title>
        <authorList>
            <person name="Fitzgerald L.A."/>
            <person name="Graves M.V."/>
            <person name="Li X."/>
            <person name="Pfitzner A.J.P."/>
            <person name="Hartigan J."/>
            <person name="Van Etten J.L."/>
        </authorList>
    </citation>
    <scope>NUCLEOTIDE SEQUENCE [LARGE SCALE GENOMIC DNA]</scope>
    <source>
        <strain evidence="3 4">ATCV-1</strain>
    </source>
</reference>
<feature type="domain" description="DUF5899" evidence="2">
    <location>
        <begin position="163"/>
        <end position="244"/>
    </location>
</feature>
<dbReference type="InterPro" id="IPR045418">
    <property type="entry name" value="P2_DUF5899"/>
</dbReference>
<evidence type="ECO:0000313" key="3">
    <source>
        <dbReference type="EMBL" id="ABT16242.1"/>
    </source>
</evidence>
<feature type="region of interest" description="Disordered" evidence="1">
    <location>
        <begin position="524"/>
        <end position="560"/>
    </location>
</feature>
<feature type="region of interest" description="Disordered" evidence="1">
    <location>
        <begin position="291"/>
        <end position="329"/>
    </location>
</feature>
<feature type="compositionally biased region" description="Basic residues" evidence="1">
    <location>
        <begin position="551"/>
        <end position="560"/>
    </location>
</feature>